<evidence type="ECO:0000313" key="1">
    <source>
        <dbReference type="EMBL" id="MBI3127104.1"/>
    </source>
</evidence>
<protein>
    <submittedName>
        <fullName evidence="1">DUF433 domain-containing protein</fullName>
    </submittedName>
</protein>
<evidence type="ECO:0000313" key="2">
    <source>
        <dbReference type="Proteomes" id="UP000782312"/>
    </source>
</evidence>
<organism evidence="1 2">
    <name type="scientific">Tectimicrobiota bacterium</name>
    <dbReference type="NCBI Taxonomy" id="2528274"/>
    <lineage>
        <taxon>Bacteria</taxon>
        <taxon>Pseudomonadati</taxon>
        <taxon>Nitrospinota/Tectimicrobiota group</taxon>
        <taxon>Candidatus Tectimicrobiota</taxon>
    </lineage>
</organism>
<proteinExistence type="predicted"/>
<dbReference type="SUPFAM" id="SSF46689">
    <property type="entry name" value="Homeodomain-like"/>
    <property type="match status" value="1"/>
</dbReference>
<dbReference type="EMBL" id="JACPUR010000015">
    <property type="protein sequence ID" value="MBI3127104.1"/>
    <property type="molecule type" value="Genomic_DNA"/>
</dbReference>
<comment type="caution">
    <text evidence="1">The sequence shown here is derived from an EMBL/GenBank/DDBJ whole genome shotgun (WGS) entry which is preliminary data.</text>
</comment>
<accession>A0A932MLE8</accession>
<dbReference type="Pfam" id="PF04255">
    <property type="entry name" value="DUF433"/>
    <property type="match status" value="1"/>
</dbReference>
<dbReference type="PANTHER" id="PTHR34849">
    <property type="entry name" value="SSL5025 PROTEIN"/>
    <property type="match status" value="1"/>
</dbReference>
<gene>
    <name evidence="1" type="ORF">HYZ11_05835</name>
</gene>
<dbReference type="Gene3D" id="1.10.10.10">
    <property type="entry name" value="Winged helix-like DNA-binding domain superfamily/Winged helix DNA-binding domain"/>
    <property type="match status" value="1"/>
</dbReference>
<dbReference type="InterPro" id="IPR007367">
    <property type="entry name" value="DUF433"/>
</dbReference>
<sequence length="76" mass="8380">MKDLTRITADPQVMGGKPCIRGLRVTVGTIVGLMAAGHSKEEILRLYPYLEEPDIAEALAYAAWRAEEIEVQLGRP</sequence>
<reference evidence="1" key="1">
    <citation type="submission" date="2020-07" db="EMBL/GenBank/DDBJ databases">
        <title>Huge and variable diversity of episymbiotic CPR bacteria and DPANN archaea in groundwater ecosystems.</title>
        <authorList>
            <person name="He C.Y."/>
            <person name="Keren R."/>
            <person name="Whittaker M."/>
            <person name="Farag I.F."/>
            <person name="Doudna J."/>
            <person name="Cate J.H.D."/>
            <person name="Banfield J.F."/>
        </authorList>
    </citation>
    <scope>NUCLEOTIDE SEQUENCE</scope>
    <source>
        <strain evidence="1">NC_groundwater_763_Ag_S-0.2um_68_21</strain>
    </source>
</reference>
<dbReference type="AlphaFoldDB" id="A0A932MLE8"/>
<dbReference type="InterPro" id="IPR036388">
    <property type="entry name" value="WH-like_DNA-bd_sf"/>
</dbReference>
<dbReference type="PANTHER" id="PTHR34849:SF3">
    <property type="entry name" value="SSR2962 PROTEIN"/>
    <property type="match status" value="1"/>
</dbReference>
<name>A0A932MLE8_UNCTE</name>
<dbReference type="Proteomes" id="UP000782312">
    <property type="component" value="Unassembled WGS sequence"/>
</dbReference>
<dbReference type="InterPro" id="IPR009057">
    <property type="entry name" value="Homeodomain-like_sf"/>
</dbReference>